<reference evidence="1" key="1">
    <citation type="submission" date="2023-04" db="EMBL/GenBank/DDBJ databases">
        <title>A chromosome-level genome assembly of the parasitoid wasp Eretmocerus hayati.</title>
        <authorList>
            <person name="Zhong Y."/>
            <person name="Liu S."/>
            <person name="Liu Y."/>
        </authorList>
    </citation>
    <scope>NUCLEOTIDE SEQUENCE</scope>
    <source>
        <strain evidence="1">ZJU_SS_LIU_2023</strain>
    </source>
</reference>
<dbReference type="Proteomes" id="UP001239111">
    <property type="component" value="Chromosome 2"/>
</dbReference>
<evidence type="ECO:0000313" key="1">
    <source>
        <dbReference type="EMBL" id="KAJ8677332.1"/>
    </source>
</evidence>
<sequence length="128" mass="14284">MRLEQGQDAEARDFNGWRRYPWTRMTLRLTPVSVVGHVAIAQHSARLRNLGFTALIAAGAEWLLTTVRAVGGSSHSRSSIWPFRDRHPAATGTRDVDRTHGDQIERVREQPDQSAAVSQPESTPPRSC</sequence>
<keyword evidence="2" id="KW-1185">Reference proteome</keyword>
<gene>
    <name evidence="1" type="ORF">QAD02_013119</name>
</gene>
<proteinExistence type="predicted"/>
<accession>A0ACC2P1S2</accession>
<protein>
    <submittedName>
        <fullName evidence="1">Uncharacterized protein</fullName>
    </submittedName>
</protein>
<comment type="caution">
    <text evidence="1">The sequence shown here is derived from an EMBL/GenBank/DDBJ whole genome shotgun (WGS) entry which is preliminary data.</text>
</comment>
<name>A0ACC2P1S2_9HYME</name>
<dbReference type="EMBL" id="CM056742">
    <property type="protein sequence ID" value="KAJ8677332.1"/>
    <property type="molecule type" value="Genomic_DNA"/>
</dbReference>
<evidence type="ECO:0000313" key="2">
    <source>
        <dbReference type="Proteomes" id="UP001239111"/>
    </source>
</evidence>
<organism evidence="1 2">
    <name type="scientific">Eretmocerus hayati</name>
    <dbReference type="NCBI Taxonomy" id="131215"/>
    <lineage>
        <taxon>Eukaryota</taxon>
        <taxon>Metazoa</taxon>
        <taxon>Ecdysozoa</taxon>
        <taxon>Arthropoda</taxon>
        <taxon>Hexapoda</taxon>
        <taxon>Insecta</taxon>
        <taxon>Pterygota</taxon>
        <taxon>Neoptera</taxon>
        <taxon>Endopterygota</taxon>
        <taxon>Hymenoptera</taxon>
        <taxon>Apocrita</taxon>
        <taxon>Proctotrupomorpha</taxon>
        <taxon>Chalcidoidea</taxon>
        <taxon>Aphelinidae</taxon>
        <taxon>Aphelininae</taxon>
        <taxon>Eretmocerus</taxon>
    </lineage>
</organism>